<dbReference type="InterPro" id="IPR029063">
    <property type="entry name" value="SAM-dependent_MTases_sf"/>
</dbReference>
<reference evidence="2" key="1">
    <citation type="submission" date="2019-04" db="EMBL/GenBank/DDBJ databases">
        <title>Microviridin 1777: A Toxic Chymotrypsin Inhibitor Discovered by a Metabologenomic Approach.</title>
        <authorList>
            <person name="Sieber S."/>
            <person name="Grendelmeier S.M."/>
            <person name="Harris L.A."/>
            <person name="Mitchell D.A."/>
            <person name="Gademann K."/>
        </authorList>
    </citation>
    <scope>NUCLEOTIDE SEQUENCE [LARGE SCALE GENOMIC DNA]</scope>
    <source>
        <strain evidence="2">EAWAG127a</strain>
    </source>
</reference>
<dbReference type="AlphaFoldDB" id="A0A5J5LYP4"/>
<organism evidence="1 2">
    <name type="scientific">Microcystis aeruginosa EAWAG127a</name>
    <dbReference type="NCBI Taxonomy" id="2529855"/>
    <lineage>
        <taxon>Bacteria</taxon>
        <taxon>Bacillati</taxon>
        <taxon>Cyanobacteriota</taxon>
        <taxon>Cyanophyceae</taxon>
        <taxon>Oscillatoriophycideae</taxon>
        <taxon>Chroococcales</taxon>
        <taxon>Microcystaceae</taxon>
        <taxon>Microcystis</taxon>
    </lineage>
</organism>
<proteinExistence type="predicted"/>
<dbReference type="GO" id="GO:0032259">
    <property type="term" value="P:methylation"/>
    <property type="evidence" value="ECO:0007669"/>
    <property type="project" value="UniProtKB-KW"/>
</dbReference>
<protein>
    <submittedName>
        <fullName evidence="1">Class I SAM-dependent methyltransferase</fullName>
    </submittedName>
</protein>
<sequence>MNLWQDFLTNDQKIIHKWVHYFPIYERFFSPWRNKSLIFIEIGVSKGGSLQMWQRFFGPMAKIIGIDIDPQCKDCESQGIFVRIGDQADHIFLAEIIDEFGVPDIVLDDGSHQMADIASSFQFFYPLMYKNAIYMVEDLHTAYWEEYGGGIDKSETFINFSKGCIDRLNADHSRGQLDPDLITRETFGISFFDSIVCFEKGDVWWKNAPMIGRES</sequence>
<evidence type="ECO:0000313" key="1">
    <source>
        <dbReference type="EMBL" id="KAB0242924.1"/>
    </source>
</evidence>
<keyword evidence="1" id="KW-0808">Transferase</keyword>
<comment type="caution">
    <text evidence="1">The sequence shown here is derived from an EMBL/GenBank/DDBJ whole genome shotgun (WGS) entry which is preliminary data.</text>
</comment>
<dbReference type="EMBL" id="SRLN01000012">
    <property type="protein sequence ID" value="KAB0242924.1"/>
    <property type="molecule type" value="Genomic_DNA"/>
</dbReference>
<dbReference type="Gene3D" id="3.40.50.150">
    <property type="entry name" value="Vaccinia Virus protein VP39"/>
    <property type="match status" value="1"/>
</dbReference>
<dbReference type="RefSeq" id="WP_150978272.1">
    <property type="nucleotide sequence ID" value="NZ_SRLN01000012.1"/>
</dbReference>
<accession>A0A5J5LYP4</accession>
<gene>
    <name evidence="1" type="ORF">EZJ55_22590</name>
</gene>
<dbReference type="GO" id="GO:0008168">
    <property type="term" value="F:methyltransferase activity"/>
    <property type="evidence" value="ECO:0007669"/>
    <property type="project" value="UniProtKB-KW"/>
</dbReference>
<keyword evidence="1" id="KW-0489">Methyltransferase</keyword>
<name>A0A5J5LYP4_MICAE</name>
<evidence type="ECO:0000313" key="2">
    <source>
        <dbReference type="Proteomes" id="UP000325636"/>
    </source>
</evidence>
<dbReference type="SUPFAM" id="SSF53335">
    <property type="entry name" value="S-adenosyl-L-methionine-dependent methyltransferases"/>
    <property type="match status" value="1"/>
</dbReference>
<dbReference type="Proteomes" id="UP000325636">
    <property type="component" value="Unassembled WGS sequence"/>
</dbReference>